<accession>A0AAN6SLJ4</accession>
<dbReference type="AlphaFoldDB" id="A0AAN6SLJ4"/>
<dbReference type="PANTHER" id="PTHR47843">
    <property type="entry name" value="BTB DOMAIN-CONTAINING PROTEIN-RELATED"/>
    <property type="match status" value="1"/>
</dbReference>
<dbReference type="CDD" id="cd18186">
    <property type="entry name" value="BTB_POZ_ZBTB_KLHL-like"/>
    <property type="match status" value="1"/>
</dbReference>
<gene>
    <name evidence="2" type="ORF">C8A01DRAFT_41456</name>
</gene>
<evidence type="ECO:0000259" key="1">
    <source>
        <dbReference type="PROSITE" id="PS50097"/>
    </source>
</evidence>
<dbReference type="InterPro" id="IPR000210">
    <property type="entry name" value="BTB/POZ_dom"/>
</dbReference>
<reference evidence="3" key="1">
    <citation type="journal article" date="2023" name="Mol. Phylogenet. Evol.">
        <title>Genome-scale phylogeny and comparative genomics of the fungal order Sordariales.</title>
        <authorList>
            <person name="Hensen N."/>
            <person name="Bonometti L."/>
            <person name="Westerberg I."/>
            <person name="Brannstrom I.O."/>
            <person name="Guillou S."/>
            <person name="Cros-Aarteil S."/>
            <person name="Calhoun S."/>
            <person name="Haridas S."/>
            <person name="Kuo A."/>
            <person name="Mondo S."/>
            <person name="Pangilinan J."/>
            <person name="Riley R."/>
            <person name="LaButti K."/>
            <person name="Andreopoulos B."/>
            <person name="Lipzen A."/>
            <person name="Chen C."/>
            <person name="Yan M."/>
            <person name="Daum C."/>
            <person name="Ng V."/>
            <person name="Clum A."/>
            <person name="Steindorff A."/>
            <person name="Ohm R.A."/>
            <person name="Martin F."/>
            <person name="Silar P."/>
            <person name="Natvig D.O."/>
            <person name="Lalanne C."/>
            <person name="Gautier V."/>
            <person name="Ament-Velasquez S.L."/>
            <person name="Kruys A."/>
            <person name="Hutchinson M.I."/>
            <person name="Powell A.J."/>
            <person name="Barry K."/>
            <person name="Miller A.N."/>
            <person name="Grigoriev I.V."/>
            <person name="Debuchy R."/>
            <person name="Gladieux P."/>
            <person name="Hiltunen Thoren M."/>
            <person name="Johannesson H."/>
        </authorList>
    </citation>
    <scope>NUCLEOTIDE SEQUENCE [LARGE SCALE GENOMIC DNA]</scope>
    <source>
        <strain evidence="3">CBS 284.82</strain>
    </source>
</reference>
<evidence type="ECO:0000313" key="3">
    <source>
        <dbReference type="Proteomes" id="UP001303115"/>
    </source>
</evidence>
<evidence type="ECO:0000313" key="2">
    <source>
        <dbReference type="EMBL" id="KAK4032099.1"/>
    </source>
</evidence>
<dbReference type="SUPFAM" id="SSF54695">
    <property type="entry name" value="POZ domain"/>
    <property type="match status" value="1"/>
</dbReference>
<protein>
    <recommendedName>
        <fullName evidence="1">BTB domain-containing protein</fullName>
    </recommendedName>
</protein>
<dbReference type="PANTHER" id="PTHR47843:SF5">
    <property type="entry name" value="BTB_POZ DOMAIN PROTEIN"/>
    <property type="match status" value="1"/>
</dbReference>
<dbReference type="Gene3D" id="3.30.710.10">
    <property type="entry name" value="Potassium Channel Kv1.1, Chain A"/>
    <property type="match status" value="1"/>
</dbReference>
<keyword evidence="3" id="KW-1185">Reference proteome</keyword>
<name>A0AAN6SLJ4_9PEZI</name>
<dbReference type="Pfam" id="PF00651">
    <property type="entry name" value="BTB"/>
    <property type="match status" value="1"/>
</dbReference>
<comment type="caution">
    <text evidence="2">The sequence shown here is derived from an EMBL/GenBank/DDBJ whole genome shotgun (WGS) entry which is preliminary data.</text>
</comment>
<dbReference type="Proteomes" id="UP001303115">
    <property type="component" value="Unassembled WGS sequence"/>
</dbReference>
<feature type="domain" description="BTB" evidence="1">
    <location>
        <begin position="18"/>
        <end position="85"/>
    </location>
</feature>
<dbReference type="InterPro" id="IPR011333">
    <property type="entry name" value="SKP1/BTB/POZ_sf"/>
</dbReference>
<dbReference type="EMBL" id="MU854649">
    <property type="protein sequence ID" value="KAK4032099.1"/>
    <property type="molecule type" value="Genomic_DNA"/>
</dbReference>
<proteinExistence type="predicted"/>
<organism evidence="2 3">
    <name type="scientific">Parachaetomium inaequale</name>
    <dbReference type="NCBI Taxonomy" id="2588326"/>
    <lineage>
        <taxon>Eukaryota</taxon>
        <taxon>Fungi</taxon>
        <taxon>Dikarya</taxon>
        <taxon>Ascomycota</taxon>
        <taxon>Pezizomycotina</taxon>
        <taxon>Sordariomycetes</taxon>
        <taxon>Sordariomycetidae</taxon>
        <taxon>Sordariales</taxon>
        <taxon>Chaetomiaceae</taxon>
        <taxon>Parachaetomium</taxon>
    </lineage>
</organism>
<sequence length="230" mass="26135">MAAIYDALSALHGDDKYADLTVTCGDHTFKLHRAVVCPQSPFFENACSGGFMEAFTGHVDLGEENPEIVAKFLQFMYTGNYSDEDHLDPEGCDEAVLQPVEDLLFSLRHRTDLPGSDLYDMSLWSKPKEYYKDFGNIICEKEYHSNFDGRICKCGTCLCDDPEDTGLCKYDWRQEKYRCADQNYSSDGEDDSEDEELDGDFCLDDDGYVTELPHAMFTSVRVYAMADMFC</sequence>
<dbReference type="PROSITE" id="PS50097">
    <property type="entry name" value="BTB"/>
    <property type="match status" value="1"/>
</dbReference>